<feature type="non-terminal residue" evidence="1">
    <location>
        <position position="1"/>
    </location>
</feature>
<evidence type="ECO:0000313" key="1">
    <source>
        <dbReference type="EMBL" id="CAG8685466.1"/>
    </source>
</evidence>
<reference evidence="1" key="1">
    <citation type="submission" date="2021-06" db="EMBL/GenBank/DDBJ databases">
        <authorList>
            <person name="Kallberg Y."/>
            <person name="Tangrot J."/>
            <person name="Rosling A."/>
        </authorList>
    </citation>
    <scope>NUCLEOTIDE SEQUENCE</scope>
    <source>
        <strain evidence="1">MA461A</strain>
    </source>
</reference>
<name>A0ACA9P1P2_9GLOM</name>
<protein>
    <submittedName>
        <fullName evidence="1">15131_t:CDS:1</fullName>
    </submittedName>
</protein>
<gene>
    <name evidence="1" type="ORF">RPERSI_LOCUS9321</name>
</gene>
<evidence type="ECO:0000313" key="2">
    <source>
        <dbReference type="Proteomes" id="UP000789920"/>
    </source>
</evidence>
<organism evidence="1 2">
    <name type="scientific">Racocetra persica</name>
    <dbReference type="NCBI Taxonomy" id="160502"/>
    <lineage>
        <taxon>Eukaryota</taxon>
        <taxon>Fungi</taxon>
        <taxon>Fungi incertae sedis</taxon>
        <taxon>Mucoromycota</taxon>
        <taxon>Glomeromycotina</taxon>
        <taxon>Glomeromycetes</taxon>
        <taxon>Diversisporales</taxon>
        <taxon>Gigasporaceae</taxon>
        <taxon>Racocetra</taxon>
    </lineage>
</organism>
<accession>A0ACA9P1P2</accession>
<comment type="caution">
    <text evidence="1">The sequence shown here is derived from an EMBL/GenBank/DDBJ whole genome shotgun (WGS) entry which is preliminary data.</text>
</comment>
<dbReference type="EMBL" id="CAJVQC010017545">
    <property type="protein sequence ID" value="CAG8685466.1"/>
    <property type="molecule type" value="Genomic_DNA"/>
</dbReference>
<sequence length="248" mass="27692">NSVTNAQKEPLAILWEVEDKKVLELLNVEKKLIMVDGILQPLLDKFSSSFGGSYIDVFKEKVFINTLDFSKTKNIESTSEIKPYKNLLEFKPASNSLVELRSKFQTICKIAEQNLPKNVEIFIDMEQNNVVVQIKRKLGDRKFIDSIMPLKPLIIFVREQTSPSNSSQSSNSKLMTDMIFADMINIGGDSGGSVFTYSNDLRSVNLVGILSSGNLGVKRNVISTIQPLKVILETLDLVLVVLGQVVHV</sequence>
<keyword evidence="2" id="KW-1185">Reference proteome</keyword>
<proteinExistence type="predicted"/>
<dbReference type="Proteomes" id="UP000789920">
    <property type="component" value="Unassembled WGS sequence"/>
</dbReference>